<accession>A0AAN9LCM1</accession>
<sequence>MLSQPSLVLLSSQTRYPCMSGKCHIPMMAENDVPKVLPIKGTVRNPFQLSCRDFLLSNVQIEKEHKNWSQVQFNETEIAAECLKNSTQLCEDTAIDGTNIAVHNCWYGKLT</sequence>
<organism evidence="1 2">
    <name type="scientific">Phaseolus coccineus</name>
    <name type="common">Scarlet runner bean</name>
    <name type="synonym">Phaseolus multiflorus</name>
    <dbReference type="NCBI Taxonomy" id="3886"/>
    <lineage>
        <taxon>Eukaryota</taxon>
        <taxon>Viridiplantae</taxon>
        <taxon>Streptophyta</taxon>
        <taxon>Embryophyta</taxon>
        <taxon>Tracheophyta</taxon>
        <taxon>Spermatophyta</taxon>
        <taxon>Magnoliopsida</taxon>
        <taxon>eudicotyledons</taxon>
        <taxon>Gunneridae</taxon>
        <taxon>Pentapetalae</taxon>
        <taxon>rosids</taxon>
        <taxon>fabids</taxon>
        <taxon>Fabales</taxon>
        <taxon>Fabaceae</taxon>
        <taxon>Papilionoideae</taxon>
        <taxon>50 kb inversion clade</taxon>
        <taxon>NPAAA clade</taxon>
        <taxon>indigoferoid/millettioid clade</taxon>
        <taxon>Phaseoleae</taxon>
        <taxon>Phaseolus</taxon>
    </lineage>
</organism>
<proteinExistence type="predicted"/>
<keyword evidence="2" id="KW-1185">Reference proteome</keyword>
<gene>
    <name evidence="1" type="ORF">VNO80_29741</name>
</gene>
<reference evidence="1 2" key="1">
    <citation type="submission" date="2024-01" db="EMBL/GenBank/DDBJ databases">
        <title>The genomes of 5 underutilized Papilionoideae crops provide insights into root nodulation and disease resistanc.</title>
        <authorList>
            <person name="Jiang F."/>
        </authorList>
    </citation>
    <scope>NUCLEOTIDE SEQUENCE [LARGE SCALE GENOMIC DNA]</scope>
    <source>
        <strain evidence="1">JINMINGXINNONG_FW02</strain>
        <tissue evidence="1">Leaves</tissue>
    </source>
</reference>
<protein>
    <submittedName>
        <fullName evidence="1">Uncharacterized protein</fullName>
    </submittedName>
</protein>
<evidence type="ECO:0000313" key="2">
    <source>
        <dbReference type="Proteomes" id="UP001374584"/>
    </source>
</evidence>
<dbReference type="EMBL" id="JAYMYR010000011">
    <property type="protein sequence ID" value="KAK7332981.1"/>
    <property type="molecule type" value="Genomic_DNA"/>
</dbReference>
<name>A0AAN9LCM1_PHACN</name>
<evidence type="ECO:0000313" key="1">
    <source>
        <dbReference type="EMBL" id="KAK7332981.1"/>
    </source>
</evidence>
<dbReference type="AlphaFoldDB" id="A0AAN9LCM1"/>
<comment type="caution">
    <text evidence="1">The sequence shown here is derived from an EMBL/GenBank/DDBJ whole genome shotgun (WGS) entry which is preliminary data.</text>
</comment>
<dbReference type="Proteomes" id="UP001374584">
    <property type="component" value="Unassembled WGS sequence"/>
</dbReference>